<dbReference type="InterPro" id="IPR054488">
    <property type="entry name" value="ThcOx_dom2"/>
</dbReference>
<evidence type="ECO:0000259" key="3">
    <source>
        <dbReference type="Pfam" id="PF22767"/>
    </source>
</evidence>
<name>A0A1H4ICR3_9ACTN</name>
<sequence length="487" mass="52758">MSPLTQPTDPLLLAGSDGLWSLREDAYVQDEGSALEVQSRWGGVRVNHPSPMLREVLRRMELGPGRLENIRGTSDLVQRVRLMVELQQLGGLVVRSVSAADGRSPLMSVVPTAADAWLRPAPTPEDRRLRLSRFAALRSTGDGAVLESPLSPFRVVLPRPKAGWLIASLATPTTAREAAERLPVDPGTVRTLLSYLLATGMVQAADEARGADGAVFAEDADPVLRTWSHHDLMFHWRSRPGFTDGVFGAEYALRGVQNPPPRIRPLPDGTRVALPRPGDGGPGDEGPGLSVTEAIEQRVSARSHGRSPLTLDQLGEVLHRALRVRGGDADRPYPSGGACYELEFYVSVARCQGLEPGIYYYAPAEHCLVRLPADEAALRGMLADAKAGAGMSETPDVLLTMTARFARVSWKYSGIAYALTLKHVGVVQQTLYLLTTALRIAGCAIGTGDTERSARAFGLDWREESAVGEFILGSLPDQERREIVNRT</sequence>
<evidence type="ECO:0000313" key="5">
    <source>
        <dbReference type="Proteomes" id="UP000182375"/>
    </source>
</evidence>
<proteinExistence type="predicted"/>
<reference evidence="4 5" key="1">
    <citation type="submission" date="2016-10" db="EMBL/GenBank/DDBJ databases">
        <authorList>
            <person name="de Groot N.N."/>
        </authorList>
    </citation>
    <scope>NUCLEOTIDE SEQUENCE [LARGE SCALE GENOMIC DNA]</scope>
    <source>
        <strain evidence="4 5">DSM 40306</strain>
    </source>
</reference>
<dbReference type="Gene3D" id="3.40.109.10">
    <property type="entry name" value="NADH Oxidase"/>
    <property type="match status" value="1"/>
</dbReference>
<dbReference type="RefSeq" id="WP_074989998.1">
    <property type="nucleotide sequence ID" value="NZ_FNTD01000003.1"/>
</dbReference>
<feature type="domain" description="Nitroreductase" evidence="2">
    <location>
        <begin position="295"/>
        <end position="468"/>
    </location>
</feature>
<dbReference type="GO" id="GO:0016491">
    <property type="term" value="F:oxidoreductase activity"/>
    <property type="evidence" value="ECO:0007669"/>
    <property type="project" value="InterPro"/>
</dbReference>
<dbReference type="STRING" id="67331.SAMN04490357_0120"/>
<protein>
    <submittedName>
        <fullName evidence="4">SagB-type dehydrogenase domain-containing protein</fullName>
    </submittedName>
</protein>
<dbReference type="InterPro" id="IPR029479">
    <property type="entry name" value="Nitroreductase"/>
</dbReference>
<accession>A0A1H4ICR3</accession>
<evidence type="ECO:0000313" key="4">
    <source>
        <dbReference type="EMBL" id="SEB31128.1"/>
    </source>
</evidence>
<feature type="domain" description="Cyanobactin oxidase ThcOx second" evidence="3">
    <location>
        <begin position="129"/>
        <end position="241"/>
    </location>
</feature>
<organism evidence="4 5">
    <name type="scientific">Streptomyces misionensis</name>
    <dbReference type="NCBI Taxonomy" id="67331"/>
    <lineage>
        <taxon>Bacteria</taxon>
        <taxon>Bacillati</taxon>
        <taxon>Actinomycetota</taxon>
        <taxon>Actinomycetes</taxon>
        <taxon>Kitasatosporales</taxon>
        <taxon>Streptomycetaceae</taxon>
        <taxon>Streptomyces</taxon>
    </lineage>
</organism>
<dbReference type="SUPFAM" id="SSF55469">
    <property type="entry name" value="FMN-dependent nitroreductase-like"/>
    <property type="match status" value="1"/>
</dbReference>
<dbReference type="AlphaFoldDB" id="A0A1H4ICR3"/>
<gene>
    <name evidence="4" type="ORF">SAMN04490357_0120</name>
</gene>
<dbReference type="InterPro" id="IPR020051">
    <property type="entry name" value="SagB-type_dehydrogenase"/>
</dbReference>
<evidence type="ECO:0000259" key="2">
    <source>
        <dbReference type="Pfam" id="PF00881"/>
    </source>
</evidence>
<dbReference type="InterPro" id="IPR052544">
    <property type="entry name" value="Bacteriocin_Proc_Enz"/>
</dbReference>
<dbReference type="GeneID" id="95509445"/>
<dbReference type="PANTHER" id="PTHR43745:SF2">
    <property type="entry name" value="NITROREDUCTASE MJ1384-RELATED"/>
    <property type="match status" value="1"/>
</dbReference>
<dbReference type="CDD" id="cd02142">
    <property type="entry name" value="McbC_SagB-like_oxidoreductase"/>
    <property type="match status" value="1"/>
</dbReference>
<evidence type="ECO:0000256" key="1">
    <source>
        <dbReference type="SAM" id="MobiDB-lite"/>
    </source>
</evidence>
<dbReference type="InterPro" id="IPR000415">
    <property type="entry name" value="Nitroreductase-like"/>
</dbReference>
<dbReference type="Proteomes" id="UP000182375">
    <property type="component" value="Unassembled WGS sequence"/>
</dbReference>
<dbReference type="Pfam" id="PF00881">
    <property type="entry name" value="Nitroreductase"/>
    <property type="match status" value="1"/>
</dbReference>
<dbReference type="NCBIfam" id="TIGR03605">
    <property type="entry name" value="antibiot_sagB"/>
    <property type="match status" value="1"/>
</dbReference>
<feature type="region of interest" description="Disordered" evidence="1">
    <location>
        <begin position="258"/>
        <end position="287"/>
    </location>
</feature>
<dbReference type="PANTHER" id="PTHR43745">
    <property type="entry name" value="NITROREDUCTASE MJ1384-RELATED"/>
    <property type="match status" value="1"/>
</dbReference>
<dbReference type="Pfam" id="PF22767">
    <property type="entry name" value="ThcOx"/>
    <property type="match status" value="1"/>
</dbReference>
<dbReference type="EMBL" id="FNTD01000003">
    <property type="protein sequence ID" value="SEB31128.1"/>
    <property type="molecule type" value="Genomic_DNA"/>
</dbReference>